<feature type="signal peptide" evidence="10">
    <location>
        <begin position="1"/>
        <end position="27"/>
    </location>
</feature>
<dbReference type="Pfam" id="PF18448">
    <property type="entry name" value="CBM46"/>
    <property type="match status" value="1"/>
</dbReference>
<proteinExistence type="inferred from homology"/>
<keyword evidence="6" id="KW-0326">Glycosidase</keyword>
<comment type="caution">
    <text evidence="14">The sequence shown here is derived from an EMBL/GenBank/DDBJ whole genome shotgun (WGS) entry which is preliminary data.</text>
</comment>
<keyword evidence="9" id="KW-0812">Transmembrane</keyword>
<accession>A0ABV8VPE0</accession>
<dbReference type="Gene3D" id="3.20.20.80">
    <property type="entry name" value="Glycosidases"/>
    <property type="match status" value="1"/>
</dbReference>
<dbReference type="InterPro" id="IPR040946">
    <property type="entry name" value="CBM46"/>
</dbReference>
<dbReference type="Gene3D" id="2.60.40.10">
    <property type="entry name" value="Immunoglobulins"/>
    <property type="match status" value="1"/>
</dbReference>
<feature type="region of interest" description="Disordered" evidence="8">
    <location>
        <begin position="561"/>
        <end position="617"/>
    </location>
</feature>
<dbReference type="Pfam" id="PF00150">
    <property type="entry name" value="Cellulase"/>
    <property type="match status" value="1"/>
</dbReference>
<evidence type="ECO:0000256" key="6">
    <source>
        <dbReference type="ARBA" id="ARBA00023295"/>
    </source>
</evidence>
<feature type="compositionally biased region" description="Low complexity" evidence="8">
    <location>
        <begin position="563"/>
        <end position="577"/>
    </location>
</feature>
<dbReference type="InterPro" id="IPR014756">
    <property type="entry name" value="Ig_E-set"/>
</dbReference>
<evidence type="ECO:0000313" key="14">
    <source>
        <dbReference type="EMBL" id="MFC4386316.1"/>
    </source>
</evidence>
<dbReference type="PROSITE" id="PS00659">
    <property type="entry name" value="GLYCOSYL_HYDROL_F5"/>
    <property type="match status" value="1"/>
</dbReference>
<protein>
    <submittedName>
        <fullName evidence="14">Cellulase family glycosylhydrolase</fullName>
    </submittedName>
</protein>
<dbReference type="Pfam" id="PF03442">
    <property type="entry name" value="CBM_X2"/>
    <property type="match status" value="1"/>
</dbReference>
<dbReference type="EMBL" id="JBHSDV010000001">
    <property type="protein sequence ID" value="MFC4386316.1"/>
    <property type="molecule type" value="Genomic_DNA"/>
</dbReference>
<evidence type="ECO:0000256" key="5">
    <source>
        <dbReference type="ARBA" id="ARBA00023277"/>
    </source>
</evidence>
<feature type="compositionally biased region" description="Low complexity" evidence="8">
    <location>
        <begin position="590"/>
        <end position="602"/>
    </location>
</feature>
<evidence type="ECO:0000259" key="11">
    <source>
        <dbReference type="Pfam" id="PF00150"/>
    </source>
</evidence>
<evidence type="ECO:0000256" key="2">
    <source>
        <dbReference type="ARBA" id="ARBA00022729"/>
    </source>
</evidence>
<evidence type="ECO:0000256" key="10">
    <source>
        <dbReference type="SAM" id="SignalP"/>
    </source>
</evidence>
<keyword evidence="5" id="KW-0119">Carbohydrate metabolism</keyword>
<evidence type="ECO:0000256" key="8">
    <source>
        <dbReference type="SAM" id="MobiDB-lite"/>
    </source>
</evidence>
<keyword evidence="3" id="KW-0378">Hydrolase</keyword>
<feature type="domain" description="Glycoside hydrolase family 5" evidence="11">
    <location>
        <begin position="59"/>
        <end position="337"/>
    </location>
</feature>
<feature type="compositionally biased region" description="Polar residues" evidence="8">
    <location>
        <begin position="603"/>
        <end position="617"/>
    </location>
</feature>
<evidence type="ECO:0000256" key="1">
    <source>
        <dbReference type="ARBA" id="ARBA00005641"/>
    </source>
</evidence>
<name>A0ABV8VPE0_9BACI</name>
<keyword evidence="2 10" id="KW-0732">Signal</keyword>
<evidence type="ECO:0000313" key="15">
    <source>
        <dbReference type="Proteomes" id="UP001595880"/>
    </source>
</evidence>
<feature type="chain" id="PRO_5046163395" evidence="10">
    <location>
        <begin position="28"/>
        <end position="654"/>
    </location>
</feature>
<reference evidence="15" key="1">
    <citation type="journal article" date="2019" name="Int. J. Syst. Evol. Microbiol.">
        <title>The Global Catalogue of Microorganisms (GCM) 10K type strain sequencing project: providing services to taxonomists for standard genome sequencing and annotation.</title>
        <authorList>
            <consortium name="The Broad Institute Genomics Platform"/>
            <consortium name="The Broad Institute Genome Sequencing Center for Infectious Disease"/>
            <person name="Wu L."/>
            <person name="Ma J."/>
        </authorList>
    </citation>
    <scope>NUCLEOTIDE SEQUENCE [LARGE SCALE GENOMIC DNA]</scope>
    <source>
        <strain evidence="15">KACC 14058</strain>
    </source>
</reference>
<dbReference type="InterPro" id="IPR013783">
    <property type="entry name" value="Ig-like_fold"/>
</dbReference>
<evidence type="ECO:0000256" key="7">
    <source>
        <dbReference type="ARBA" id="ARBA00023326"/>
    </source>
</evidence>
<dbReference type="RefSeq" id="WP_390194821.1">
    <property type="nucleotide sequence ID" value="NZ_JBHSDV010000001.1"/>
</dbReference>
<dbReference type="InterPro" id="IPR005102">
    <property type="entry name" value="Carbo-bd_X2"/>
</dbReference>
<evidence type="ECO:0000256" key="3">
    <source>
        <dbReference type="ARBA" id="ARBA00022801"/>
    </source>
</evidence>
<evidence type="ECO:0000259" key="13">
    <source>
        <dbReference type="Pfam" id="PF18448"/>
    </source>
</evidence>
<dbReference type="InterPro" id="IPR017853">
    <property type="entry name" value="GH"/>
</dbReference>
<gene>
    <name evidence="14" type="ORF">ACFOZ1_00705</name>
</gene>
<evidence type="ECO:0000256" key="4">
    <source>
        <dbReference type="ARBA" id="ARBA00023001"/>
    </source>
</evidence>
<dbReference type="SUPFAM" id="SSF81296">
    <property type="entry name" value="E set domains"/>
    <property type="match status" value="1"/>
</dbReference>
<dbReference type="PANTHER" id="PTHR31297">
    <property type="entry name" value="GLUCAN ENDO-1,6-BETA-GLUCOSIDASE B"/>
    <property type="match status" value="1"/>
</dbReference>
<dbReference type="Proteomes" id="UP001595880">
    <property type="component" value="Unassembled WGS sequence"/>
</dbReference>
<comment type="similarity">
    <text evidence="1">Belongs to the glycosyl hydrolase 5 (cellulase A) family.</text>
</comment>
<feature type="domain" description="Carbohydrate binding X2" evidence="12">
    <location>
        <begin position="368"/>
        <end position="451"/>
    </location>
</feature>
<dbReference type="SUPFAM" id="SSF51445">
    <property type="entry name" value="(Trans)glycosidases"/>
    <property type="match status" value="1"/>
</dbReference>
<feature type="transmembrane region" description="Helical" evidence="9">
    <location>
        <begin position="625"/>
        <end position="646"/>
    </location>
</feature>
<organism evidence="14 15">
    <name type="scientific">Gracilibacillus marinus</name>
    <dbReference type="NCBI Taxonomy" id="630535"/>
    <lineage>
        <taxon>Bacteria</taxon>
        <taxon>Bacillati</taxon>
        <taxon>Bacillota</taxon>
        <taxon>Bacilli</taxon>
        <taxon>Bacillales</taxon>
        <taxon>Bacillaceae</taxon>
        <taxon>Gracilibacillus</taxon>
    </lineage>
</organism>
<keyword evidence="4" id="KW-0136">Cellulose degradation</keyword>
<keyword evidence="7" id="KW-0624">Polysaccharide degradation</keyword>
<dbReference type="InterPro" id="IPR018087">
    <property type="entry name" value="Glyco_hydro_5_CS"/>
</dbReference>
<keyword evidence="9" id="KW-0472">Membrane</keyword>
<sequence length="654" mass="74346">MSIFKSICTITFTIFTLLITTNITTSAETTSTIDINEYTQAMQPGWNLGNTYDAVGTDETAWGNPFVTKELIDTIASEGFNSIRIPITFDQRMSDAPDYTIDEDFLSRVEQTINWSLDAGMHVMINIHHDSWVWLESGMVNDHDATVARYEAIWTQLSQRFKDYPVELMFESINEPRFSTSDEESQQFINELNDIFYDVVRQSGGKNDIRPLVLPTHHTASDQGKLDALATYIEQLHDPNIIATVHYYGFWPFSVNIAGHTRFDQATKDEIHQVFDRVHDTFIKNGIPVVIGEFGLLGFDRHTGVIQQGEKLKFFEHMIHYAQEKELVHMLWDNGQHLDRNTLEWQDEELFSMMQTSWSTRSAHVHDNFIYLKQNNDISEHTIPITLNGTTFDKMVMNDTELTEGVDYTFAESTVTFTASFLSTIMNDNNTGIIETVTMHFSNGFTWDIDIISYTTPLLQDTTGRTMEFLIPTAFNGDQLATMEAYYADGSIAGPQNWTGFKEFDYTFSPNYENGTIRLQENFFKETEDGEIVLTFHFWSGEQITYYIEKSGDQVIGRATDQPIETPTKPSTPSEPSANDDNSVDKTAEDTNNNDSNPPSNTVTDDTSLNNEENGSTLPNTATSMFAYILIGLLVISIGFITMFIAKKRKISLE</sequence>
<dbReference type="InterPro" id="IPR050386">
    <property type="entry name" value="Glycosyl_hydrolase_5"/>
</dbReference>
<evidence type="ECO:0000259" key="12">
    <source>
        <dbReference type="Pfam" id="PF03442"/>
    </source>
</evidence>
<evidence type="ECO:0000256" key="9">
    <source>
        <dbReference type="SAM" id="Phobius"/>
    </source>
</evidence>
<dbReference type="InterPro" id="IPR001547">
    <property type="entry name" value="Glyco_hydro_5"/>
</dbReference>
<dbReference type="NCBIfam" id="TIGR01167">
    <property type="entry name" value="LPXTG_anchor"/>
    <property type="match status" value="1"/>
</dbReference>
<keyword evidence="15" id="KW-1185">Reference proteome</keyword>
<keyword evidence="9" id="KW-1133">Transmembrane helix</keyword>
<dbReference type="PANTHER" id="PTHR31297:SF41">
    <property type="entry name" value="ENDOGLUCANASE, PUTATIVE (AFU_ORTHOLOGUE AFUA_5G01830)-RELATED"/>
    <property type="match status" value="1"/>
</dbReference>
<feature type="domain" description="Endoglucanase B carbohydrate binding" evidence="13">
    <location>
        <begin position="456"/>
        <end position="557"/>
    </location>
</feature>